<dbReference type="EMBL" id="KB097495">
    <property type="protein sequence ID" value="ESN96768.1"/>
    <property type="molecule type" value="Genomic_DNA"/>
</dbReference>
<accession>T1EUK8</accession>
<dbReference type="GeneID" id="20200258"/>
<proteinExistence type="predicted"/>
<evidence type="ECO:0000313" key="4">
    <source>
        <dbReference type="Proteomes" id="UP000015101"/>
    </source>
</evidence>
<keyword evidence="1" id="KW-0175">Coiled coil</keyword>
<sequence length="431" mass="49675">MLLNQDWNEIRRIPSGLDKSWETRRVEGLEMMSTSLELQREKVRHSCKAPTCYHTAVNKGSLACNNKKNSSSKNHEVLATANHNQMAARTKGGSCGKNGNATDSNCQQIVKCRSLSSSKKNKLSIISSPHKHERSLTCEIFPGVGGSVVGKNANHQAATSENFEMKELEEQVIELIHQLAQHKHQARLDKLSLAKLQQELSRTISEKPMREMLKRQLEQERERREFLENKLKEMKNECCYCCPNEINVLKKENTRLNEAIQDLLPYKHRTERMQQNNSNSVNSLETEMSKLKSQLESLVQDNHLMNMEVQKLESIINKCYQCKLQMTGHIKLIETTPGKVGKIGWSIRGVYSIKQFLANMQKNLFASYITAIIEMFSIERSSNYFENVMKRVIEKILLFPIGFYLCHSLSLMAIQIHHHMKKYHKLFVKLN</sequence>
<dbReference type="AlphaFoldDB" id="T1EUK8"/>
<evidence type="ECO:0000313" key="2">
    <source>
        <dbReference type="EMBL" id="ESN96768.1"/>
    </source>
</evidence>
<protein>
    <submittedName>
        <fullName evidence="2 3">Uncharacterized protein</fullName>
    </submittedName>
</protein>
<dbReference type="CTD" id="20200258"/>
<dbReference type="EMBL" id="AMQM01001485">
    <property type="status" value="NOT_ANNOTATED_CDS"/>
    <property type="molecule type" value="Genomic_DNA"/>
</dbReference>
<name>T1EUK8_HELRO</name>
<reference evidence="4" key="1">
    <citation type="submission" date="2012-12" db="EMBL/GenBank/DDBJ databases">
        <authorList>
            <person name="Hellsten U."/>
            <person name="Grimwood J."/>
            <person name="Chapman J.A."/>
            <person name="Shapiro H."/>
            <person name="Aerts A."/>
            <person name="Otillar R.P."/>
            <person name="Terry A.Y."/>
            <person name="Boore J.L."/>
            <person name="Simakov O."/>
            <person name="Marletaz F."/>
            <person name="Cho S.-J."/>
            <person name="Edsinger-Gonzales E."/>
            <person name="Havlak P."/>
            <person name="Kuo D.-H."/>
            <person name="Larsson T."/>
            <person name="Lv J."/>
            <person name="Arendt D."/>
            <person name="Savage R."/>
            <person name="Osoegawa K."/>
            <person name="de Jong P."/>
            <person name="Lindberg D.R."/>
            <person name="Seaver E.C."/>
            <person name="Weisblat D.A."/>
            <person name="Putnam N.H."/>
            <person name="Grigoriev I.V."/>
            <person name="Rokhsar D.S."/>
        </authorList>
    </citation>
    <scope>NUCLEOTIDE SEQUENCE</scope>
</reference>
<reference evidence="2 4" key="2">
    <citation type="journal article" date="2013" name="Nature">
        <title>Insights into bilaterian evolution from three spiralian genomes.</title>
        <authorList>
            <person name="Simakov O."/>
            <person name="Marletaz F."/>
            <person name="Cho S.J."/>
            <person name="Edsinger-Gonzales E."/>
            <person name="Havlak P."/>
            <person name="Hellsten U."/>
            <person name="Kuo D.H."/>
            <person name="Larsson T."/>
            <person name="Lv J."/>
            <person name="Arendt D."/>
            <person name="Savage R."/>
            <person name="Osoegawa K."/>
            <person name="de Jong P."/>
            <person name="Grimwood J."/>
            <person name="Chapman J.A."/>
            <person name="Shapiro H."/>
            <person name="Aerts A."/>
            <person name="Otillar R.P."/>
            <person name="Terry A.Y."/>
            <person name="Boore J.L."/>
            <person name="Grigoriev I.V."/>
            <person name="Lindberg D.R."/>
            <person name="Seaver E.C."/>
            <person name="Weisblat D.A."/>
            <person name="Putnam N.H."/>
            <person name="Rokhsar D.S."/>
        </authorList>
    </citation>
    <scope>NUCLEOTIDE SEQUENCE</scope>
</reference>
<dbReference type="KEGG" id="hro:HELRODRAFT_163884"/>
<dbReference type="HOGENOM" id="CLU_636613_0_0_1"/>
<organism evidence="3 4">
    <name type="scientific">Helobdella robusta</name>
    <name type="common">Californian leech</name>
    <dbReference type="NCBI Taxonomy" id="6412"/>
    <lineage>
        <taxon>Eukaryota</taxon>
        <taxon>Metazoa</taxon>
        <taxon>Spiralia</taxon>
        <taxon>Lophotrochozoa</taxon>
        <taxon>Annelida</taxon>
        <taxon>Clitellata</taxon>
        <taxon>Hirudinea</taxon>
        <taxon>Rhynchobdellida</taxon>
        <taxon>Glossiphoniidae</taxon>
        <taxon>Helobdella</taxon>
    </lineage>
</organism>
<dbReference type="Proteomes" id="UP000015101">
    <property type="component" value="Unassembled WGS sequence"/>
</dbReference>
<feature type="coiled-coil region" evidence="1">
    <location>
        <begin position="210"/>
        <end position="237"/>
    </location>
</feature>
<reference evidence="3" key="3">
    <citation type="submission" date="2015-06" db="UniProtKB">
        <authorList>
            <consortium name="EnsemblMetazoa"/>
        </authorList>
    </citation>
    <scope>IDENTIFICATION</scope>
</reference>
<keyword evidence="4" id="KW-1185">Reference proteome</keyword>
<evidence type="ECO:0000256" key="1">
    <source>
        <dbReference type="SAM" id="Coils"/>
    </source>
</evidence>
<dbReference type="STRING" id="6412.T1EUK8"/>
<dbReference type="InParanoid" id="T1EUK8"/>
<dbReference type="FunCoup" id="T1EUK8">
    <property type="interactions" value="15"/>
</dbReference>
<evidence type="ECO:0000313" key="3">
    <source>
        <dbReference type="EnsemblMetazoa" id="HelroP163884"/>
    </source>
</evidence>
<dbReference type="EnsemblMetazoa" id="HelroT163884">
    <property type="protein sequence ID" value="HelroP163884"/>
    <property type="gene ID" value="HelroG163884"/>
</dbReference>
<gene>
    <name evidence="3" type="primary">20200258</name>
    <name evidence="2" type="ORF">HELRODRAFT_163884</name>
</gene>
<dbReference type="RefSeq" id="XP_009025876.1">
    <property type="nucleotide sequence ID" value="XM_009027628.1"/>
</dbReference>